<reference evidence="5" key="1">
    <citation type="journal article" date="2019" name="Int. J. Syst. Evol. Microbiol.">
        <title>The Global Catalogue of Microorganisms (GCM) 10K type strain sequencing project: providing services to taxonomists for standard genome sequencing and annotation.</title>
        <authorList>
            <consortium name="The Broad Institute Genomics Platform"/>
            <consortium name="The Broad Institute Genome Sequencing Center for Infectious Disease"/>
            <person name="Wu L."/>
            <person name="Ma J."/>
        </authorList>
    </citation>
    <scope>NUCLEOTIDE SEQUENCE [LARGE SCALE GENOMIC DNA]</scope>
    <source>
        <strain evidence="5">TISTR 932</strain>
    </source>
</reference>
<keyword evidence="5" id="KW-1185">Reference proteome</keyword>
<dbReference type="PANTHER" id="PTHR46268">
    <property type="entry name" value="STRESS RESPONSE PROTEIN NHAX"/>
    <property type="match status" value="1"/>
</dbReference>
<evidence type="ECO:0000256" key="1">
    <source>
        <dbReference type="ARBA" id="ARBA00008791"/>
    </source>
</evidence>
<evidence type="ECO:0000256" key="2">
    <source>
        <dbReference type="PIRNR" id="PIRNR006276"/>
    </source>
</evidence>
<protein>
    <recommendedName>
        <fullName evidence="2">Universal stress protein</fullName>
    </recommendedName>
</protein>
<dbReference type="Pfam" id="PF00582">
    <property type="entry name" value="Usp"/>
    <property type="match status" value="1"/>
</dbReference>
<keyword evidence="2" id="KW-0963">Cytoplasm</keyword>
<dbReference type="CDD" id="cd00293">
    <property type="entry name" value="USP-like"/>
    <property type="match status" value="1"/>
</dbReference>
<comment type="similarity">
    <text evidence="1 2">Belongs to the universal stress protein A family.</text>
</comment>
<dbReference type="InterPro" id="IPR014729">
    <property type="entry name" value="Rossmann-like_a/b/a_fold"/>
</dbReference>
<organism evidence="4 5">
    <name type="scientific">Enterococcus camelliae</name>
    <dbReference type="NCBI Taxonomy" id="453959"/>
    <lineage>
        <taxon>Bacteria</taxon>
        <taxon>Bacillati</taxon>
        <taxon>Bacillota</taxon>
        <taxon>Bacilli</taxon>
        <taxon>Lactobacillales</taxon>
        <taxon>Enterococcaceae</taxon>
        <taxon>Enterococcus</taxon>
    </lineage>
</organism>
<dbReference type="PIRSF" id="PIRSF006276">
    <property type="entry name" value="UspA"/>
    <property type="match status" value="1"/>
</dbReference>
<dbReference type="EMBL" id="JBHUMO010000010">
    <property type="protein sequence ID" value="MFD2728172.1"/>
    <property type="molecule type" value="Genomic_DNA"/>
</dbReference>
<dbReference type="InterPro" id="IPR006016">
    <property type="entry name" value="UspA"/>
</dbReference>
<dbReference type="SUPFAM" id="SSF52402">
    <property type="entry name" value="Adenine nucleotide alpha hydrolases-like"/>
    <property type="match status" value="1"/>
</dbReference>
<evidence type="ECO:0000313" key="5">
    <source>
        <dbReference type="Proteomes" id="UP001597427"/>
    </source>
</evidence>
<name>A0ABW5TGE5_9ENTE</name>
<dbReference type="RefSeq" id="WP_379979310.1">
    <property type="nucleotide sequence ID" value="NZ_JBHUMO010000010.1"/>
</dbReference>
<evidence type="ECO:0000259" key="3">
    <source>
        <dbReference type="Pfam" id="PF00582"/>
    </source>
</evidence>
<dbReference type="PRINTS" id="PR01438">
    <property type="entry name" value="UNVRSLSTRESS"/>
</dbReference>
<feature type="domain" description="UspA" evidence="3">
    <location>
        <begin position="3"/>
        <end position="143"/>
    </location>
</feature>
<dbReference type="Proteomes" id="UP001597427">
    <property type="component" value="Unassembled WGS sequence"/>
</dbReference>
<comment type="caution">
    <text evidence="4">The sequence shown here is derived from an EMBL/GenBank/DDBJ whole genome shotgun (WGS) entry which is preliminary data.</text>
</comment>
<accession>A0ABW5TGE5</accession>
<proteinExistence type="inferred from homology"/>
<dbReference type="Gene3D" id="3.40.50.620">
    <property type="entry name" value="HUPs"/>
    <property type="match status" value="1"/>
</dbReference>
<comment type="subcellular location">
    <subcellularLocation>
        <location evidence="2">Cytoplasm</location>
    </subcellularLocation>
</comment>
<evidence type="ECO:0000313" key="4">
    <source>
        <dbReference type="EMBL" id="MFD2728172.1"/>
    </source>
</evidence>
<dbReference type="InterPro" id="IPR006015">
    <property type="entry name" value="Universal_stress_UspA"/>
</dbReference>
<dbReference type="PANTHER" id="PTHR46268:SF6">
    <property type="entry name" value="UNIVERSAL STRESS PROTEIN UP12"/>
    <property type="match status" value="1"/>
</dbReference>
<sequence length="143" mass="15476">MKEYKRILIAVDGSDQSLKAFKEVLSIARGSQNAAIYIVAVINDVELSTSAYSYGKVFAQEKELTENRVLKLVQDAREVNIHQTVPYVIVGNPKSVIVNYAEEKAIDLIVLGATGKGAIQRALVGSTAAYVVNHAPCSVLVVK</sequence>
<gene>
    <name evidence="4" type="ORF">ACFSR0_01810</name>
</gene>